<dbReference type="EMBL" id="JAAGWK010000010">
    <property type="protein sequence ID" value="NEL53805.1"/>
    <property type="molecule type" value="Genomic_DNA"/>
</dbReference>
<evidence type="ECO:0000256" key="3">
    <source>
        <dbReference type="ARBA" id="ARBA00020586"/>
    </source>
</evidence>
<organism evidence="6 7">
    <name type="scientific">Goekera deserti</name>
    <dbReference type="NCBI Taxonomy" id="2497753"/>
    <lineage>
        <taxon>Bacteria</taxon>
        <taxon>Bacillati</taxon>
        <taxon>Actinomycetota</taxon>
        <taxon>Actinomycetes</taxon>
        <taxon>Geodermatophilales</taxon>
        <taxon>Geodermatophilaceae</taxon>
        <taxon>Goekera</taxon>
    </lineage>
</organism>
<reference evidence="6 7" key="1">
    <citation type="submission" date="2020-02" db="EMBL/GenBank/DDBJ databases">
        <title>The whole genome sequence of CPCC 205119.</title>
        <authorList>
            <person name="Jiang Z."/>
        </authorList>
    </citation>
    <scope>NUCLEOTIDE SEQUENCE [LARGE SCALE GENOMIC DNA]</scope>
    <source>
        <strain evidence="6 7">CPCC 205119</strain>
    </source>
</reference>
<proteinExistence type="predicted"/>
<dbReference type="SUPFAM" id="SSF55729">
    <property type="entry name" value="Acyl-CoA N-acyltransferases (Nat)"/>
    <property type="match status" value="1"/>
</dbReference>
<evidence type="ECO:0000256" key="4">
    <source>
        <dbReference type="ARBA" id="ARBA00031122"/>
    </source>
</evidence>
<feature type="domain" description="Acyltransferase MbtK/IucB-like conserved" evidence="5">
    <location>
        <begin position="19"/>
        <end position="66"/>
    </location>
</feature>
<dbReference type="InterPro" id="IPR016181">
    <property type="entry name" value="Acyl_CoA_acyltransferase"/>
</dbReference>
<sequence>MSPVVFTRDVPGLGEFALRPVQVGADAALLHRWVTAPRARFWQMQDCSPAQVAAAYAEIDADPTHDALLGLVDGSPQFLVERYDPAHDPVGAVYPVRPGDVGMHVLVGPADVPRPGFTTEVMRTVMAFLFDDPSTTRVVVEPDVGNTAVHALNARVGFVVHDVVDLGTKQALLSSCTRDQFTATIVPDGSPS</sequence>
<dbReference type="InterPro" id="IPR019432">
    <property type="entry name" value="Acyltransferase_MbtK/IucB-like"/>
</dbReference>
<dbReference type="RefSeq" id="WP_162392678.1">
    <property type="nucleotide sequence ID" value="NZ_JAABOZ010000002.1"/>
</dbReference>
<dbReference type="PANTHER" id="PTHR31438">
    <property type="entry name" value="LYSINE N-ACYLTRANSFERASE C17G9.06C-RELATED"/>
    <property type="match status" value="1"/>
</dbReference>
<evidence type="ECO:0000259" key="5">
    <source>
        <dbReference type="SMART" id="SM01006"/>
    </source>
</evidence>
<evidence type="ECO:0000256" key="1">
    <source>
        <dbReference type="ARBA" id="ARBA00003818"/>
    </source>
</evidence>
<keyword evidence="7" id="KW-1185">Reference proteome</keyword>
<dbReference type="GO" id="GO:0019290">
    <property type="term" value="P:siderophore biosynthetic process"/>
    <property type="evidence" value="ECO:0007669"/>
    <property type="project" value="InterPro"/>
</dbReference>
<comment type="pathway">
    <text evidence="2">Siderophore biosynthesis; mycobactin biosynthesis.</text>
</comment>
<dbReference type="AlphaFoldDB" id="A0A7K3WBF6"/>
<protein>
    <recommendedName>
        <fullName evidence="3">Lysine N-acyltransferase MbtK</fullName>
    </recommendedName>
    <alternativeName>
        <fullName evidence="4">Mycobactin synthase protein K</fullName>
    </alternativeName>
</protein>
<dbReference type="GO" id="GO:0016410">
    <property type="term" value="F:N-acyltransferase activity"/>
    <property type="evidence" value="ECO:0007669"/>
    <property type="project" value="TreeGrafter"/>
</dbReference>
<gene>
    <name evidence="6" type="ORF">G1H19_07295</name>
</gene>
<accession>A0A7K3WBF6</accession>
<dbReference type="UniPathway" id="UPA00011"/>
<evidence type="ECO:0000313" key="7">
    <source>
        <dbReference type="Proteomes" id="UP000470470"/>
    </source>
</evidence>
<comment type="function">
    <text evidence="1">Acyltransferase required for the direct transfer of medium- to long-chain fatty acyl moieties from a carrier protein (MbtL) on to the epsilon-amino group of lysine residue in the mycobactin core.</text>
</comment>
<dbReference type="Pfam" id="PF13523">
    <property type="entry name" value="Acetyltransf_8"/>
    <property type="match status" value="1"/>
</dbReference>
<dbReference type="Gene3D" id="3.40.630.30">
    <property type="match status" value="1"/>
</dbReference>
<comment type="caution">
    <text evidence="6">The sequence shown here is derived from an EMBL/GenBank/DDBJ whole genome shotgun (WGS) entry which is preliminary data.</text>
</comment>
<dbReference type="SMART" id="SM01006">
    <property type="entry name" value="AlcB"/>
    <property type="match status" value="1"/>
</dbReference>
<dbReference type="Proteomes" id="UP000470470">
    <property type="component" value="Unassembled WGS sequence"/>
</dbReference>
<name>A0A7K3WBF6_9ACTN</name>
<evidence type="ECO:0000313" key="6">
    <source>
        <dbReference type="EMBL" id="NEL53805.1"/>
    </source>
</evidence>
<keyword evidence="6" id="KW-0808">Transferase</keyword>
<dbReference type="PANTHER" id="PTHR31438:SF1">
    <property type="entry name" value="LYSINE N-ACYLTRANSFERASE C17G9.06C-RELATED"/>
    <property type="match status" value="1"/>
</dbReference>
<evidence type="ECO:0000256" key="2">
    <source>
        <dbReference type="ARBA" id="ARBA00005102"/>
    </source>
</evidence>